<accession>L1JTA8</accession>
<reference evidence="2 4" key="1">
    <citation type="journal article" date="2012" name="Nature">
        <title>Algal genomes reveal evolutionary mosaicism and the fate of nucleomorphs.</title>
        <authorList>
            <consortium name="DOE Joint Genome Institute"/>
            <person name="Curtis B.A."/>
            <person name="Tanifuji G."/>
            <person name="Burki F."/>
            <person name="Gruber A."/>
            <person name="Irimia M."/>
            <person name="Maruyama S."/>
            <person name="Arias M.C."/>
            <person name="Ball S.G."/>
            <person name="Gile G.H."/>
            <person name="Hirakawa Y."/>
            <person name="Hopkins J.F."/>
            <person name="Kuo A."/>
            <person name="Rensing S.A."/>
            <person name="Schmutz J."/>
            <person name="Symeonidi A."/>
            <person name="Elias M."/>
            <person name="Eveleigh R.J."/>
            <person name="Herman E.K."/>
            <person name="Klute M.J."/>
            <person name="Nakayama T."/>
            <person name="Obornik M."/>
            <person name="Reyes-Prieto A."/>
            <person name="Armbrust E.V."/>
            <person name="Aves S.J."/>
            <person name="Beiko R.G."/>
            <person name="Coutinho P."/>
            <person name="Dacks J.B."/>
            <person name="Durnford D.G."/>
            <person name="Fast N.M."/>
            <person name="Green B.R."/>
            <person name="Grisdale C.J."/>
            <person name="Hempel F."/>
            <person name="Henrissat B."/>
            <person name="Hoppner M.P."/>
            <person name="Ishida K."/>
            <person name="Kim E."/>
            <person name="Koreny L."/>
            <person name="Kroth P.G."/>
            <person name="Liu Y."/>
            <person name="Malik S.B."/>
            <person name="Maier U.G."/>
            <person name="McRose D."/>
            <person name="Mock T."/>
            <person name="Neilson J.A."/>
            <person name="Onodera N.T."/>
            <person name="Poole A.M."/>
            <person name="Pritham E.J."/>
            <person name="Richards T.A."/>
            <person name="Rocap G."/>
            <person name="Roy S.W."/>
            <person name="Sarai C."/>
            <person name="Schaack S."/>
            <person name="Shirato S."/>
            <person name="Slamovits C.H."/>
            <person name="Spencer D.F."/>
            <person name="Suzuki S."/>
            <person name="Worden A.Z."/>
            <person name="Zauner S."/>
            <person name="Barry K."/>
            <person name="Bell C."/>
            <person name="Bharti A.K."/>
            <person name="Crow J.A."/>
            <person name="Grimwood J."/>
            <person name="Kramer R."/>
            <person name="Lindquist E."/>
            <person name="Lucas S."/>
            <person name="Salamov A."/>
            <person name="McFadden G.I."/>
            <person name="Lane C.E."/>
            <person name="Keeling P.J."/>
            <person name="Gray M.W."/>
            <person name="Grigoriev I.V."/>
            <person name="Archibald J.M."/>
        </authorList>
    </citation>
    <scope>NUCLEOTIDE SEQUENCE</scope>
    <source>
        <strain evidence="2 4">CCMP2712</strain>
    </source>
</reference>
<dbReference type="Proteomes" id="UP000011087">
    <property type="component" value="Unassembled WGS sequence"/>
</dbReference>
<protein>
    <recommendedName>
        <fullName evidence="5">Reverse transcriptase domain-containing protein</fullName>
    </recommendedName>
</protein>
<dbReference type="HOGENOM" id="CLU_260392_0_0_1"/>
<proteinExistence type="predicted"/>
<feature type="compositionally biased region" description="Low complexity" evidence="1">
    <location>
        <begin position="1205"/>
        <end position="1248"/>
    </location>
</feature>
<organism evidence="2">
    <name type="scientific">Guillardia theta (strain CCMP2712)</name>
    <name type="common">Cryptophyte</name>
    <dbReference type="NCBI Taxonomy" id="905079"/>
    <lineage>
        <taxon>Eukaryota</taxon>
        <taxon>Cryptophyceae</taxon>
        <taxon>Pyrenomonadales</taxon>
        <taxon>Geminigeraceae</taxon>
        <taxon>Guillardia</taxon>
    </lineage>
</organism>
<feature type="region of interest" description="Disordered" evidence="1">
    <location>
        <begin position="692"/>
        <end position="716"/>
    </location>
</feature>
<evidence type="ECO:0008006" key="5">
    <source>
        <dbReference type="Google" id="ProtNLM"/>
    </source>
</evidence>
<evidence type="ECO:0000313" key="3">
    <source>
        <dbReference type="EnsemblProtists" id="EKX51298"/>
    </source>
</evidence>
<feature type="region of interest" description="Disordered" evidence="1">
    <location>
        <begin position="967"/>
        <end position="991"/>
    </location>
</feature>
<dbReference type="GeneID" id="17307728"/>
<evidence type="ECO:0000313" key="2">
    <source>
        <dbReference type="EMBL" id="EKX51298.1"/>
    </source>
</evidence>
<feature type="compositionally biased region" description="Basic residues" evidence="1">
    <location>
        <begin position="696"/>
        <end position="707"/>
    </location>
</feature>
<reference evidence="4" key="2">
    <citation type="submission" date="2012-11" db="EMBL/GenBank/DDBJ databases">
        <authorList>
            <person name="Kuo A."/>
            <person name="Curtis B.A."/>
            <person name="Tanifuji G."/>
            <person name="Burki F."/>
            <person name="Gruber A."/>
            <person name="Irimia M."/>
            <person name="Maruyama S."/>
            <person name="Arias M.C."/>
            <person name="Ball S.G."/>
            <person name="Gile G.H."/>
            <person name="Hirakawa Y."/>
            <person name="Hopkins J.F."/>
            <person name="Rensing S.A."/>
            <person name="Schmutz J."/>
            <person name="Symeonidi A."/>
            <person name="Elias M."/>
            <person name="Eveleigh R.J."/>
            <person name="Herman E.K."/>
            <person name="Klute M.J."/>
            <person name="Nakayama T."/>
            <person name="Obornik M."/>
            <person name="Reyes-Prieto A."/>
            <person name="Armbrust E.V."/>
            <person name="Aves S.J."/>
            <person name="Beiko R.G."/>
            <person name="Coutinho P."/>
            <person name="Dacks J.B."/>
            <person name="Durnford D.G."/>
            <person name="Fast N.M."/>
            <person name="Green B.R."/>
            <person name="Grisdale C."/>
            <person name="Hempe F."/>
            <person name="Henrissat B."/>
            <person name="Hoppner M.P."/>
            <person name="Ishida K.-I."/>
            <person name="Kim E."/>
            <person name="Koreny L."/>
            <person name="Kroth P.G."/>
            <person name="Liu Y."/>
            <person name="Malik S.-B."/>
            <person name="Maier U.G."/>
            <person name="McRose D."/>
            <person name="Mock T."/>
            <person name="Neilson J.A."/>
            <person name="Onodera N.T."/>
            <person name="Poole A.M."/>
            <person name="Pritham E.J."/>
            <person name="Richards T.A."/>
            <person name="Rocap G."/>
            <person name="Roy S.W."/>
            <person name="Sarai C."/>
            <person name="Schaack S."/>
            <person name="Shirato S."/>
            <person name="Slamovits C.H."/>
            <person name="Spencer D.F."/>
            <person name="Suzuki S."/>
            <person name="Worden A.Z."/>
            <person name="Zauner S."/>
            <person name="Barry K."/>
            <person name="Bell C."/>
            <person name="Bharti A.K."/>
            <person name="Crow J.A."/>
            <person name="Grimwood J."/>
            <person name="Kramer R."/>
            <person name="Lindquist E."/>
            <person name="Lucas S."/>
            <person name="Salamov A."/>
            <person name="McFadden G.I."/>
            <person name="Lane C.E."/>
            <person name="Keeling P.J."/>
            <person name="Gray M.W."/>
            <person name="Grigoriev I.V."/>
            <person name="Archibald J.M."/>
        </authorList>
    </citation>
    <scope>NUCLEOTIDE SEQUENCE</scope>
    <source>
        <strain evidence="4">CCMP2712</strain>
    </source>
</reference>
<dbReference type="SUPFAM" id="SSF56672">
    <property type="entry name" value="DNA/RNA polymerases"/>
    <property type="match status" value="1"/>
</dbReference>
<dbReference type="RefSeq" id="XP_005838278.1">
    <property type="nucleotide sequence ID" value="XM_005838221.1"/>
</dbReference>
<evidence type="ECO:0000256" key="1">
    <source>
        <dbReference type="SAM" id="MobiDB-lite"/>
    </source>
</evidence>
<keyword evidence="4" id="KW-1185">Reference proteome</keyword>
<reference evidence="3" key="3">
    <citation type="submission" date="2016-03" db="UniProtKB">
        <authorList>
            <consortium name="EnsemblProtists"/>
        </authorList>
    </citation>
    <scope>IDENTIFICATION</scope>
</reference>
<feature type="compositionally biased region" description="Low complexity" evidence="1">
    <location>
        <begin position="1155"/>
        <end position="1166"/>
    </location>
</feature>
<feature type="compositionally biased region" description="Basic residues" evidence="1">
    <location>
        <begin position="971"/>
        <end position="982"/>
    </location>
</feature>
<evidence type="ECO:0000313" key="4">
    <source>
        <dbReference type="Proteomes" id="UP000011087"/>
    </source>
</evidence>
<gene>
    <name evidence="2" type="ORF">GUITHDRAFT_103214</name>
</gene>
<dbReference type="EnsemblProtists" id="EKX51298">
    <property type="protein sequence ID" value="EKX51298"/>
    <property type="gene ID" value="GUITHDRAFT_103214"/>
</dbReference>
<name>L1JTA8_GUITC</name>
<dbReference type="KEGG" id="gtt:GUITHDRAFT_103214"/>
<dbReference type="EMBL" id="JH992976">
    <property type="protein sequence ID" value="EKX51298.1"/>
    <property type="molecule type" value="Genomic_DNA"/>
</dbReference>
<sequence>MPDLLIPALSAIRRGGRFIPLSKGADKPGLRPIVIGSAHRRLATKLALAGIRSFLDQHFLSSHPRAIQFGLDRDGCLKFSQTASALLPLHARGDDEDVANPTVLVSLDAKNAFNSLDRQALFDAIEGRASRDYFDGSITEGASLPSCEHLRLFASYLSSYYGDSADLRLFHKSQSASVQCTSGVCQGDVPSSVFFCHSIHPLLLHIAELFPSVRVLAYADNVVLVGPLEDAVAATSAMKKYMVADLKLEIQPRESKVYIPSWHQHPDLSQLKKSLKRRLKTQLLHFEVVTGGITLGGLPIGTDGFHASQLRAKVSTLNEELSKLGLVQHGFMFKTLVRASHLQKLRFFLQGSSPFLPRVQSQIRRFDLSVHLALEKYHRWPSSQYLAAHPDLLEFARFKRELPHSRGGDEFTPSEGLHPAVYYTAIARFLAWYSDQPMSRTLPSPHSLDVHCSRSLRAQKHPLATFFVEAHDFVHNAGAILYRRVKAPAPAADGAAIPPAPAAVPDDAGRPPASVVHIPGLRALVDSSHEHFIPPPAQRNVTPLVMRVFPRHVHARAALTDQQRDILTLHSRRTHSLKSQDRVLQSTIFAHFPERDLSHSPMRVSSYYPLKAFPHRYAQMLDCYLHGMPICQCPTECDGCQRELDPSVAAHHLQTCKRRSSKLPTAHDNLTRTIRSMLNEAGLQSVIDTVGDPRSRRQVPSHPHGRKMKGDIHIPGIRDRGSEQYEGLMADVTLVHPYTDVHCSRSLRAQKHPLATFFVEAHDFVHNAGAILYRRVKAPAPAADGAAIPPAPAAVPDDAGRPPASVVHIPGLRALVDSSHEHFIPPPAQRNVTPLVMRVFPRHVHARAALTDQQRDILTLHSRRTHSLKSQDRVLQSTIFAHFPERDLSHSPMRVSSYYPLKAFPHRYAQMLDCYLHGMPICQCPTEYLQTPIPESKLPTAHDNLTRTIRSMLNEAGLQSVIDTVGDPRSRRQVPSHPHGRKMKGDIHIPGIRDRGSEQYEGLMADVTLVHPYIGSSADLTKWGEVNLDALHVAASEKIRKHRAAYAMTTPPRAFIPLAISTDGTLHPDTLRFIWYLADIIAQRSMPLEDAAFGRHFVPDDGPAAEVLARKRAATYQRLTMQLTLEALLSGARRMTPLRAQALLEPEDSSSSDFVESPEGESSPEVSDSDGGHPSSGADDRRGAGEASPSLTVTSGASGELDTTGVLAAGPSSPASSPASVGSRRSLGIAAASPPSRAATADSATADSEASEEDYLERYRVHVSSLPPSAAPGGPPGSAGSLSAAALSPSAAARFVAAADVSTDSGQSAASGYRV</sequence>
<dbReference type="PaxDb" id="55529-EKX51298"/>
<dbReference type="eggNOG" id="ENOG502SGNM">
    <property type="taxonomic scope" value="Eukaryota"/>
</dbReference>
<dbReference type="InterPro" id="IPR043502">
    <property type="entry name" value="DNA/RNA_pol_sf"/>
</dbReference>
<feature type="region of interest" description="Disordered" evidence="1">
    <location>
        <begin position="1144"/>
        <end position="1284"/>
    </location>
</feature>